<proteinExistence type="inferred from homology"/>
<keyword evidence="5" id="KW-0029">Amino-acid transport</keyword>
<dbReference type="Pfam" id="PF00005">
    <property type="entry name" value="ABC_tran"/>
    <property type="match status" value="1"/>
</dbReference>
<evidence type="ECO:0000259" key="6">
    <source>
        <dbReference type="PROSITE" id="PS50893"/>
    </source>
</evidence>
<dbReference type="SUPFAM" id="SSF52540">
    <property type="entry name" value="P-loop containing nucleoside triphosphate hydrolases"/>
    <property type="match status" value="1"/>
</dbReference>
<dbReference type="InterPro" id="IPR017871">
    <property type="entry name" value="ABC_transporter-like_CS"/>
</dbReference>
<evidence type="ECO:0000256" key="4">
    <source>
        <dbReference type="ARBA" id="ARBA00022840"/>
    </source>
</evidence>
<dbReference type="Gene3D" id="3.40.50.300">
    <property type="entry name" value="P-loop containing nucleotide triphosphate hydrolases"/>
    <property type="match status" value="1"/>
</dbReference>
<evidence type="ECO:0000313" key="7">
    <source>
        <dbReference type="EMBL" id="MYH63364.1"/>
    </source>
</evidence>
<dbReference type="GO" id="GO:0015658">
    <property type="term" value="F:branched-chain amino acid transmembrane transporter activity"/>
    <property type="evidence" value="ECO:0007669"/>
    <property type="project" value="InterPro"/>
</dbReference>
<dbReference type="GO" id="GO:0016887">
    <property type="term" value="F:ATP hydrolysis activity"/>
    <property type="evidence" value="ECO:0007669"/>
    <property type="project" value="InterPro"/>
</dbReference>
<comment type="similarity">
    <text evidence="1">Belongs to the ABC transporter superfamily.</text>
</comment>
<sequence>MLILDSVHTYYGHIHALKGVFLTVNEGEVVTLIGSNGAGKTTTLNTISGVLPARAGAVYFQETPRKAGEQDGNGSEGDIRLDRLPAHEVARLGVSQSPEGRKIFARLSVQENLAMGAFARTDAEGVRLDLERVFELFPRLKERLSQPGGTLSGGEQQMLAIGRALMSRPRILLLDEPSMGLAPILVQQIFQIIREINAQGTTILLVEQNAQAALQVADRGYVLETGSIVLSGAAGDLLANPQVAEAYLGI</sequence>
<organism evidence="7">
    <name type="scientific">Caldilineaceae bacterium SB0675_bin_29</name>
    <dbReference type="NCBI Taxonomy" id="2605266"/>
    <lineage>
        <taxon>Bacteria</taxon>
        <taxon>Bacillati</taxon>
        <taxon>Chloroflexota</taxon>
        <taxon>Caldilineae</taxon>
        <taxon>Caldilineales</taxon>
        <taxon>Caldilineaceae</taxon>
    </lineage>
</organism>
<gene>
    <name evidence="7" type="ORF">F4148_16960</name>
</gene>
<dbReference type="InterPro" id="IPR052156">
    <property type="entry name" value="BCAA_Transport_ATP-bd_LivF"/>
</dbReference>
<dbReference type="AlphaFoldDB" id="A0A6B1GB96"/>
<dbReference type="InterPro" id="IPR030660">
    <property type="entry name" value="ABC_branched_ATPase_LivF/BraG"/>
</dbReference>
<dbReference type="PIRSF" id="PIRSF039137">
    <property type="entry name" value="ABC_branched_ATPase"/>
    <property type="match status" value="1"/>
</dbReference>
<dbReference type="InterPro" id="IPR003439">
    <property type="entry name" value="ABC_transporter-like_ATP-bd"/>
</dbReference>
<dbReference type="CDD" id="cd03224">
    <property type="entry name" value="ABC_TM1139_LivF_branched"/>
    <property type="match status" value="1"/>
</dbReference>
<dbReference type="PANTHER" id="PTHR43820:SF4">
    <property type="entry name" value="HIGH-AFFINITY BRANCHED-CHAIN AMINO ACID TRANSPORT ATP-BINDING PROTEIN LIVF"/>
    <property type="match status" value="1"/>
</dbReference>
<evidence type="ECO:0000256" key="5">
    <source>
        <dbReference type="ARBA" id="ARBA00022970"/>
    </source>
</evidence>
<keyword evidence="3" id="KW-0547">Nucleotide-binding</keyword>
<keyword evidence="4 7" id="KW-0067">ATP-binding</keyword>
<dbReference type="GO" id="GO:0015807">
    <property type="term" value="P:L-amino acid transport"/>
    <property type="evidence" value="ECO:0007669"/>
    <property type="project" value="TreeGrafter"/>
</dbReference>
<evidence type="ECO:0000256" key="1">
    <source>
        <dbReference type="ARBA" id="ARBA00005417"/>
    </source>
</evidence>
<name>A0A6B1GB96_9CHLR</name>
<evidence type="ECO:0000256" key="3">
    <source>
        <dbReference type="ARBA" id="ARBA00022741"/>
    </source>
</evidence>
<accession>A0A6B1GB96</accession>
<protein>
    <submittedName>
        <fullName evidence="7">ABC transporter ATP-binding protein</fullName>
    </submittedName>
</protein>
<comment type="caution">
    <text evidence="7">The sequence shown here is derived from an EMBL/GenBank/DDBJ whole genome shotgun (WGS) entry which is preliminary data.</text>
</comment>
<keyword evidence="2" id="KW-0813">Transport</keyword>
<dbReference type="InterPro" id="IPR003593">
    <property type="entry name" value="AAA+_ATPase"/>
</dbReference>
<dbReference type="SMART" id="SM00382">
    <property type="entry name" value="AAA"/>
    <property type="match status" value="1"/>
</dbReference>
<dbReference type="EMBL" id="VYDA01000603">
    <property type="protein sequence ID" value="MYH63364.1"/>
    <property type="molecule type" value="Genomic_DNA"/>
</dbReference>
<dbReference type="PROSITE" id="PS00211">
    <property type="entry name" value="ABC_TRANSPORTER_1"/>
    <property type="match status" value="1"/>
</dbReference>
<dbReference type="InterPro" id="IPR027417">
    <property type="entry name" value="P-loop_NTPase"/>
</dbReference>
<evidence type="ECO:0000256" key="2">
    <source>
        <dbReference type="ARBA" id="ARBA00022448"/>
    </source>
</evidence>
<dbReference type="GO" id="GO:0005524">
    <property type="term" value="F:ATP binding"/>
    <property type="evidence" value="ECO:0007669"/>
    <property type="project" value="UniProtKB-KW"/>
</dbReference>
<dbReference type="PANTHER" id="PTHR43820">
    <property type="entry name" value="HIGH-AFFINITY BRANCHED-CHAIN AMINO ACID TRANSPORT ATP-BINDING PROTEIN LIVF"/>
    <property type="match status" value="1"/>
</dbReference>
<dbReference type="PROSITE" id="PS50893">
    <property type="entry name" value="ABC_TRANSPORTER_2"/>
    <property type="match status" value="1"/>
</dbReference>
<reference evidence="7" key="1">
    <citation type="submission" date="2019-09" db="EMBL/GenBank/DDBJ databases">
        <title>Characterisation of the sponge microbiome using genome-centric metagenomics.</title>
        <authorList>
            <person name="Engelberts J.P."/>
            <person name="Robbins S.J."/>
            <person name="De Goeij J.M."/>
            <person name="Aranda M."/>
            <person name="Bell S.C."/>
            <person name="Webster N.S."/>
        </authorList>
    </citation>
    <scope>NUCLEOTIDE SEQUENCE</scope>
    <source>
        <strain evidence="7">SB0675_bin_29</strain>
    </source>
</reference>
<feature type="domain" description="ABC transporter" evidence="6">
    <location>
        <begin position="2"/>
        <end position="250"/>
    </location>
</feature>